<dbReference type="OrthoDB" id="5148912at2759"/>
<dbReference type="AlphaFoldDB" id="A0A167FA70"/>
<reference evidence="1 2" key="1">
    <citation type="journal article" date="2016" name="Genome Biol. Evol.">
        <title>Divergent and convergent evolution of fungal pathogenicity.</title>
        <authorList>
            <person name="Shang Y."/>
            <person name="Xiao G."/>
            <person name="Zheng P."/>
            <person name="Cen K."/>
            <person name="Zhan S."/>
            <person name="Wang C."/>
        </authorList>
    </citation>
    <scope>NUCLEOTIDE SEQUENCE [LARGE SCALE GENOMIC DNA]</scope>
    <source>
        <strain evidence="1 2">RCEF 4871</strain>
    </source>
</reference>
<evidence type="ECO:0000313" key="1">
    <source>
        <dbReference type="EMBL" id="OAA44987.1"/>
    </source>
</evidence>
<name>A0A167FA70_METRR</name>
<keyword evidence="2" id="KW-1185">Reference proteome</keyword>
<sequence>MENICQFSPLWQKPELVSKPQKDIESIRLKSLQLFLNKHRSQLVTSLGLDQILLECRSTIEQLLLDTTQENEILRRIRGIGVMMRTSPLEIVEASLTAWYASSVPAFTRDARDILLPDYGRPRRNLGLKSRQAQYGKIAAATGRPYPARAISPQFADRVVRLNQEYLLTVPLLKTPMTDLSGHLTLPFMNTALKAIRFHEEPPEPFRHFWLVSFW</sequence>
<accession>A0A167FA70</accession>
<dbReference type="Proteomes" id="UP000243498">
    <property type="component" value="Unassembled WGS sequence"/>
</dbReference>
<evidence type="ECO:0000313" key="2">
    <source>
        <dbReference type="Proteomes" id="UP000243498"/>
    </source>
</evidence>
<protein>
    <submittedName>
        <fullName evidence="1">Mat1-1-2</fullName>
    </submittedName>
</protein>
<gene>
    <name evidence="1" type="ORF">NOR_03741</name>
</gene>
<dbReference type="EMBL" id="AZHC01000009">
    <property type="protein sequence ID" value="OAA44987.1"/>
    <property type="molecule type" value="Genomic_DNA"/>
</dbReference>
<organism evidence="1 2">
    <name type="scientific">Metarhizium rileyi (strain RCEF 4871)</name>
    <name type="common">Nomuraea rileyi</name>
    <dbReference type="NCBI Taxonomy" id="1649241"/>
    <lineage>
        <taxon>Eukaryota</taxon>
        <taxon>Fungi</taxon>
        <taxon>Dikarya</taxon>
        <taxon>Ascomycota</taxon>
        <taxon>Pezizomycotina</taxon>
        <taxon>Sordariomycetes</taxon>
        <taxon>Hypocreomycetidae</taxon>
        <taxon>Hypocreales</taxon>
        <taxon>Clavicipitaceae</taxon>
        <taxon>Metarhizium</taxon>
    </lineage>
</organism>
<comment type="caution">
    <text evidence="1">The sequence shown here is derived from an EMBL/GenBank/DDBJ whole genome shotgun (WGS) entry which is preliminary data.</text>
</comment>
<proteinExistence type="predicted"/>